<feature type="region of interest" description="Disordered" evidence="1">
    <location>
        <begin position="1"/>
        <end position="35"/>
    </location>
</feature>
<dbReference type="AlphaFoldDB" id="A0A834DCM8"/>
<evidence type="ECO:0000256" key="1">
    <source>
        <dbReference type="SAM" id="MobiDB-lite"/>
    </source>
</evidence>
<dbReference type="Proteomes" id="UP000664940">
    <property type="component" value="Unassembled WGS sequence"/>
</dbReference>
<evidence type="ECO:0000313" key="2">
    <source>
        <dbReference type="EMBL" id="KAF6074017.1"/>
    </source>
</evidence>
<gene>
    <name evidence="2" type="ORF">HJG60_001279</name>
</gene>
<evidence type="ECO:0000313" key="3">
    <source>
        <dbReference type="Proteomes" id="UP000664940"/>
    </source>
</evidence>
<proteinExistence type="predicted"/>
<feature type="compositionally biased region" description="Basic residues" evidence="1">
    <location>
        <begin position="1"/>
        <end position="30"/>
    </location>
</feature>
<organism evidence="2 3">
    <name type="scientific">Phyllostomus discolor</name>
    <name type="common">pale spear-nosed bat</name>
    <dbReference type="NCBI Taxonomy" id="89673"/>
    <lineage>
        <taxon>Eukaryota</taxon>
        <taxon>Metazoa</taxon>
        <taxon>Chordata</taxon>
        <taxon>Craniata</taxon>
        <taxon>Vertebrata</taxon>
        <taxon>Euteleostomi</taxon>
        <taxon>Mammalia</taxon>
        <taxon>Eutheria</taxon>
        <taxon>Laurasiatheria</taxon>
        <taxon>Chiroptera</taxon>
        <taxon>Yangochiroptera</taxon>
        <taxon>Phyllostomidae</taxon>
        <taxon>Phyllostominae</taxon>
        <taxon>Phyllostomus</taxon>
    </lineage>
</organism>
<protein>
    <submittedName>
        <fullName evidence="2">Axonemal dynein light chain domain containing 1</fullName>
    </submittedName>
</protein>
<reference evidence="2 3" key="1">
    <citation type="journal article" date="2020" name="Nature">
        <title>Six reference-quality genomes reveal evolution of bat adaptations.</title>
        <authorList>
            <person name="Jebb D."/>
            <person name="Huang Z."/>
            <person name="Pippel M."/>
            <person name="Hughes G.M."/>
            <person name="Lavrichenko K."/>
            <person name="Devanna P."/>
            <person name="Winkler S."/>
            <person name="Jermiin L.S."/>
            <person name="Skirmuntt E.C."/>
            <person name="Katzourakis A."/>
            <person name="Burkitt-Gray L."/>
            <person name="Ray D.A."/>
            <person name="Sullivan K.A.M."/>
            <person name="Roscito J.G."/>
            <person name="Kirilenko B.M."/>
            <person name="Davalos L.M."/>
            <person name="Corthals A.P."/>
            <person name="Power M.L."/>
            <person name="Jones G."/>
            <person name="Ransome R.D."/>
            <person name="Dechmann D.K.N."/>
            <person name="Locatelli A.G."/>
            <person name="Puechmaille S.J."/>
            <person name="Fedrigo O."/>
            <person name="Jarvis E.D."/>
            <person name="Hiller M."/>
            <person name="Vernes S.C."/>
            <person name="Myers E.W."/>
            <person name="Teeling E.C."/>
        </authorList>
    </citation>
    <scope>NUCLEOTIDE SEQUENCE [LARGE SCALE GENOMIC DNA]</scope>
    <source>
        <strain evidence="2">Bat1K_MPI-CBG_1</strain>
    </source>
</reference>
<sequence length="74" mass="9038">MKKKVRRIRKLRKDQKKRKQKNRQHPRSRKNSFGSLEKMKIFTPGLCLDKIYYLPGESQLTRVHWPQSTLKRCQ</sequence>
<comment type="caution">
    <text evidence="2">The sequence shown here is derived from an EMBL/GenBank/DDBJ whole genome shotgun (WGS) entry which is preliminary data.</text>
</comment>
<dbReference type="EMBL" id="JABVXQ010000015">
    <property type="protein sequence ID" value="KAF6074017.1"/>
    <property type="molecule type" value="Genomic_DNA"/>
</dbReference>
<accession>A0A834DCM8</accession>
<name>A0A834DCM8_9CHIR</name>